<keyword evidence="1" id="KW-0175">Coiled coil</keyword>
<keyword evidence="5" id="KW-1185">Reference proteome</keyword>
<feature type="region of interest" description="Disordered" evidence="2">
    <location>
        <begin position="1010"/>
        <end position="1035"/>
    </location>
</feature>
<feature type="compositionally biased region" description="Polar residues" evidence="2">
    <location>
        <begin position="888"/>
        <end position="898"/>
    </location>
</feature>
<organism evidence="4 5">
    <name type="scientific">Morchella conica CCBAS932</name>
    <dbReference type="NCBI Taxonomy" id="1392247"/>
    <lineage>
        <taxon>Eukaryota</taxon>
        <taxon>Fungi</taxon>
        <taxon>Dikarya</taxon>
        <taxon>Ascomycota</taxon>
        <taxon>Pezizomycotina</taxon>
        <taxon>Pezizomycetes</taxon>
        <taxon>Pezizales</taxon>
        <taxon>Morchellaceae</taxon>
        <taxon>Morchella</taxon>
    </lineage>
</organism>
<feature type="domain" description="Rho-GAP" evidence="3">
    <location>
        <begin position="277"/>
        <end position="544"/>
    </location>
</feature>
<dbReference type="STRING" id="1392247.A0A3N4L5I1"/>
<feature type="region of interest" description="Disordered" evidence="2">
    <location>
        <begin position="176"/>
        <end position="207"/>
    </location>
</feature>
<dbReference type="Gene3D" id="1.10.555.10">
    <property type="entry name" value="Rho GTPase activation protein"/>
    <property type="match status" value="1"/>
</dbReference>
<dbReference type="SMART" id="SM00324">
    <property type="entry name" value="RhoGAP"/>
    <property type="match status" value="1"/>
</dbReference>
<evidence type="ECO:0000313" key="4">
    <source>
        <dbReference type="EMBL" id="RPB15891.1"/>
    </source>
</evidence>
<evidence type="ECO:0000313" key="5">
    <source>
        <dbReference type="Proteomes" id="UP000277580"/>
    </source>
</evidence>
<dbReference type="SUPFAM" id="SSF48350">
    <property type="entry name" value="GTPase activation domain, GAP"/>
    <property type="match status" value="1"/>
</dbReference>
<evidence type="ECO:0000256" key="2">
    <source>
        <dbReference type="SAM" id="MobiDB-lite"/>
    </source>
</evidence>
<evidence type="ECO:0000259" key="3">
    <source>
        <dbReference type="PROSITE" id="PS50238"/>
    </source>
</evidence>
<sequence length="1035" mass="114025">MQDPLQPARRGPSRRTRPSLASMPDSGFQPSRPQTQDNSRNSTFPRSFSLFRNNNVLEEHPPEADTFNLGVTSQLLESPTRDPETTIRGSRSHTMRSMRSFRFPLGGGGSVKSTSGSQSLSPNSISRSQTISSAWSGMSNRLFTDSAVGTVSDKPTTDELFSSQFNKLARKHGIQSFPDNYKTEPAGSVSVSSASNANNSSGDSTPIMHGNRLWNKLLGRTPSSIDISKSYGNMKLSLGRRRGSSIGDLAAIGRGKRDSLKGMHLEDMIRLGGVSPFTLPEGLSPGDLLIPTCMHASASYILTHGLKTPGLFRVAGNLNTTYSLYDYYQRQFEENNNEAVVQTIALAKLPTSIKFHVHDVAHLFKKLLHGLPGGLLGSPAVFQALYNVHSFVYPDPSLGEQMSRKVKPRMIALAIASINLHFRIALICAVFGLLRAVSLASEQEQESKMKDPHNLFEAMKEDALGIIFGPLLLGDKSEQILLQEMDDRGGLLVLPKISPVPDISSKRGRYSHRHSSAYNKMQNEKTKRAAVVCDMLINNWEEISYQLKKIDALNITAQAYDLPSLKQELPEENQEERLLSQSIRATKTASMRSRRGVSTIRSRVASDDESILPFQGLNPPSFHKPPPQIGDLMQFSTHDTLKEDDETPYLSAPPYLSMPMSTVPEAPSPNRSPTRSIGAKSTPGSPNWIAHNPETPIHTPSRRPNFSVKPSQLRQVADYDPATPSSASSSSNSSGASSPGLEVAAQAATRLQRAFLGGQTRMGSDNTIIASEMLPEKPRVPSETPTEIPDFEFTPTNFRDFDLGEFSLSPDPETTPKPLNIKNKIPKTRTIPAFSIFEDKTKCKSPVLASPMLTLTRPNARSEVKLTHKATKSMSKVPMRPPTRRNPSESPSRPTTAPLQPATPNLHLRGISIDSDVDDRYVWREDHTEAPSPTKKRGNSALHIEIRRLQRLLDVKTEEAAQAKKDLELAQNVANAGALSHMLREAQEEVKVWKNRAEWAEKQLRAKGIMESRRGVEGPRAMGVPKNPPMRYSLG</sequence>
<protein>
    <recommendedName>
        <fullName evidence="3">Rho-GAP domain-containing protein</fullName>
    </recommendedName>
</protein>
<dbReference type="InterPro" id="IPR008936">
    <property type="entry name" value="Rho_GTPase_activation_prot"/>
</dbReference>
<feature type="region of interest" description="Disordered" evidence="2">
    <location>
        <begin position="1"/>
        <end position="47"/>
    </location>
</feature>
<proteinExistence type="predicted"/>
<feature type="compositionally biased region" description="Polar residues" evidence="2">
    <location>
        <begin position="702"/>
        <end position="714"/>
    </location>
</feature>
<feature type="region of interest" description="Disordered" evidence="2">
    <location>
        <begin position="862"/>
        <end position="910"/>
    </location>
</feature>
<feature type="compositionally biased region" description="Low complexity" evidence="2">
    <location>
        <begin position="724"/>
        <end position="740"/>
    </location>
</feature>
<feature type="region of interest" description="Disordered" evidence="2">
    <location>
        <begin position="644"/>
        <end position="743"/>
    </location>
</feature>
<dbReference type="Proteomes" id="UP000277580">
    <property type="component" value="Unassembled WGS sequence"/>
</dbReference>
<evidence type="ECO:0000256" key="1">
    <source>
        <dbReference type="SAM" id="Coils"/>
    </source>
</evidence>
<feature type="compositionally biased region" description="Low complexity" evidence="2">
    <location>
        <begin position="111"/>
        <end position="121"/>
    </location>
</feature>
<dbReference type="AlphaFoldDB" id="A0A3N4L5I1"/>
<accession>A0A3N4L5I1</accession>
<dbReference type="InterPro" id="IPR000198">
    <property type="entry name" value="RhoGAP_dom"/>
</dbReference>
<gene>
    <name evidence="4" type="ORF">P167DRAFT_542598</name>
</gene>
<feature type="compositionally biased region" description="Polar residues" evidence="2">
    <location>
        <begin position="28"/>
        <end position="47"/>
    </location>
</feature>
<feature type="coiled-coil region" evidence="1">
    <location>
        <begin position="946"/>
        <end position="1003"/>
    </location>
</feature>
<feature type="region of interest" description="Disordered" evidence="2">
    <location>
        <begin position="73"/>
        <end position="125"/>
    </location>
</feature>
<reference evidence="4 5" key="1">
    <citation type="journal article" date="2018" name="Nat. Ecol. Evol.">
        <title>Pezizomycetes genomes reveal the molecular basis of ectomycorrhizal truffle lifestyle.</title>
        <authorList>
            <person name="Murat C."/>
            <person name="Payen T."/>
            <person name="Noel B."/>
            <person name="Kuo A."/>
            <person name="Morin E."/>
            <person name="Chen J."/>
            <person name="Kohler A."/>
            <person name="Krizsan K."/>
            <person name="Balestrini R."/>
            <person name="Da Silva C."/>
            <person name="Montanini B."/>
            <person name="Hainaut M."/>
            <person name="Levati E."/>
            <person name="Barry K.W."/>
            <person name="Belfiori B."/>
            <person name="Cichocki N."/>
            <person name="Clum A."/>
            <person name="Dockter R.B."/>
            <person name="Fauchery L."/>
            <person name="Guy J."/>
            <person name="Iotti M."/>
            <person name="Le Tacon F."/>
            <person name="Lindquist E.A."/>
            <person name="Lipzen A."/>
            <person name="Malagnac F."/>
            <person name="Mello A."/>
            <person name="Molinier V."/>
            <person name="Miyauchi S."/>
            <person name="Poulain J."/>
            <person name="Riccioni C."/>
            <person name="Rubini A."/>
            <person name="Sitrit Y."/>
            <person name="Splivallo R."/>
            <person name="Traeger S."/>
            <person name="Wang M."/>
            <person name="Zifcakova L."/>
            <person name="Wipf D."/>
            <person name="Zambonelli A."/>
            <person name="Paolocci F."/>
            <person name="Nowrousian M."/>
            <person name="Ottonello S."/>
            <person name="Baldrian P."/>
            <person name="Spatafora J.W."/>
            <person name="Henrissat B."/>
            <person name="Nagy L.G."/>
            <person name="Aury J.M."/>
            <person name="Wincker P."/>
            <person name="Grigoriev I.V."/>
            <person name="Bonfante P."/>
            <person name="Martin F.M."/>
        </authorList>
    </citation>
    <scope>NUCLEOTIDE SEQUENCE [LARGE SCALE GENOMIC DNA]</scope>
    <source>
        <strain evidence="4 5">CCBAS932</strain>
    </source>
</reference>
<dbReference type="PROSITE" id="PS50238">
    <property type="entry name" value="RHOGAP"/>
    <property type="match status" value="1"/>
</dbReference>
<name>A0A3N4L5I1_9PEZI</name>
<dbReference type="GO" id="GO:0007165">
    <property type="term" value="P:signal transduction"/>
    <property type="evidence" value="ECO:0007669"/>
    <property type="project" value="InterPro"/>
</dbReference>
<dbReference type="OrthoDB" id="9994905at2759"/>
<feature type="compositionally biased region" description="Low complexity" evidence="2">
    <location>
        <begin position="186"/>
        <end position="202"/>
    </location>
</feature>
<dbReference type="InParanoid" id="A0A3N4L5I1"/>
<dbReference type="Pfam" id="PF00620">
    <property type="entry name" value="RhoGAP"/>
    <property type="match status" value="1"/>
</dbReference>
<dbReference type="EMBL" id="ML119111">
    <property type="protein sequence ID" value="RPB15891.1"/>
    <property type="molecule type" value="Genomic_DNA"/>
</dbReference>